<dbReference type="SUPFAM" id="SSF81383">
    <property type="entry name" value="F-box domain"/>
    <property type="match status" value="1"/>
</dbReference>
<dbReference type="Pfam" id="PF00646">
    <property type="entry name" value="F-box"/>
    <property type="match status" value="1"/>
</dbReference>
<evidence type="ECO:0000313" key="4">
    <source>
        <dbReference type="Proteomes" id="UP000053558"/>
    </source>
</evidence>
<dbReference type="OMA" id="ECHAYEL"/>
<dbReference type="KEGG" id="cput:CONPUDRAFT_117787"/>
<dbReference type="SMART" id="SM00256">
    <property type="entry name" value="FBOX"/>
    <property type="match status" value="1"/>
</dbReference>
<dbReference type="PROSITE" id="PS50181">
    <property type="entry name" value="FBOX"/>
    <property type="match status" value="1"/>
</dbReference>
<dbReference type="AlphaFoldDB" id="A0A5M3N1J1"/>
<name>A0A5M3N1J1_CONPW</name>
<evidence type="ECO:0000259" key="2">
    <source>
        <dbReference type="PROSITE" id="PS50181"/>
    </source>
</evidence>
<proteinExistence type="predicted"/>
<dbReference type="RefSeq" id="XP_007764746.1">
    <property type="nucleotide sequence ID" value="XM_007766556.1"/>
</dbReference>
<accession>A0A5M3N1J1</accession>
<feature type="region of interest" description="Disordered" evidence="1">
    <location>
        <begin position="467"/>
        <end position="521"/>
    </location>
</feature>
<dbReference type="CDD" id="cd09917">
    <property type="entry name" value="F-box_SF"/>
    <property type="match status" value="1"/>
</dbReference>
<sequence>MIAPNFSELTSGCVEQACRSSLFDLPSELIIEVLRNVDHCTILRCCSVCHRLKHIIDDALELQYIIELALDGMVDGPPSTLSPGERLLLLRRRRRAWHFLEWSKQHIVPMPGSCQAYELVGGVFAKTASTDFIVAGSRHFMATWLPSTGTGVAAGDEGPRTLTRDDIGITTRDFAIDPSQDLIVFVKSDELNFGMPDTLTLVLRAISTNEPHPEARLPTLTCSVQFPLNSAFIQIVDDVVGMLFYSEFERGPRIVIWNWHDGSILVDRSHYDLPHLTWDFSFLSSRAYIITCAAGPGSIEIFTFDAPNPSRVPVHVAKLQLPPLQPRVQVVGVTAHTGPFVARVPAGVPFAPNNDERLHVVSMQYRTQPQDMPGSMPRFCVVFKNSLPMEYIRKYREEKLQECATVLWHSWGPMKTRFLPQLAPFQWLRYVHGMRWVVPILPVAERGHRVQVLDFNVRNTRRQDFFATSSASGDGESGSRSAPAYSSHVAPASPSDCGSPSSCHGPPAMSPSELDNGVRSAGGARVTVHTNVDRVAESIFVTPVVSFLPYRLAEPTGMGPYSGVMIDEERLIGLEHPAFSNGDMKHIHVFTM</sequence>
<dbReference type="Proteomes" id="UP000053558">
    <property type="component" value="Unassembled WGS sequence"/>
</dbReference>
<evidence type="ECO:0000313" key="3">
    <source>
        <dbReference type="EMBL" id="EIW85176.1"/>
    </source>
</evidence>
<protein>
    <recommendedName>
        <fullName evidence="2">F-box domain-containing protein</fullName>
    </recommendedName>
</protein>
<gene>
    <name evidence="3" type="ORF">CONPUDRAFT_117787</name>
</gene>
<dbReference type="GeneID" id="19199339"/>
<comment type="caution">
    <text evidence="3">The sequence shown here is derived from an EMBL/GenBank/DDBJ whole genome shotgun (WGS) entry which is preliminary data.</text>
</comment>
<evidence type="ECO:0000256" key="1">
    <source>
        <dbReference type="SAM" id="MobiDB-lite"/>
    </source>
</evidence>
<dbReference type="Gene3D" id="1.20.1280.50">
    <property type="match status" value="1"/>
</dbReference>
<dbReference type="OrthoDB" id="2745718at2759"/>
<keyword evidence="4" id="KW-1185">Reference proteome</keyword>
<dbReference type="InterPro" id="IPR001810">
    <property type="entry name" value="F-box_dom"/>
</dbReference>
<reference evidence="4" key="1">
    <citation type="journal article" date="2012" name="Science">
        <title>The Paleozoic origin of enzymatic lignin decomposition reconstructed from 31 fungal genomes.</title>
        <authorList>
            <person name="Floudas D."/>
            <person name="Binder M."/>
            <person name="Riley R."/>
            <person name="Barry K."/>
            <person name="Blanchette R.A."/>
            <person name="Henrissat B."/>
            <person name="Martinez A.T."/>
            <person name="Otillar R."/>
            <person name="Spatafora J.W."/>
            <person name="Yadav J.S."/>
            <person name="Aerts A."/>
            <person name="Benoit I."/>
            <person name="Boyd A."/>
            <person name="Carlson A."/>
            <person name="Copeland A."/>
            <person name="Coutinho P.M."/>
            <person name="de Vries R.P."/>
            <person name="Ferreira P."/>
            <person name="Findley K."/>
            <person name="Foster B."/>
            <person name="Gaskell J."/>
            <person name="Glotzer D."/>
            <person name="Gorecki P."/>
            <person name="Heitman J."/>
            <person name="Hesse C."/>
            <person name="Hori C."/>
            <person name="Igarashi K."/>
            <person name="Jurgens J.A."/>
            <person name="Kallen N."/>
            <person name="Kersten P."/>
            <person name="Kohler A."/>
            <person name="Kuees U."/>
            <person name="Kumar T.K.A."/>
            <person name="Kuo A."/>
            <person name="LaButti K."/>
            <person name="Larrondo L.F."/>
            <person name="Lindquist E."/>
            <person name="Ling A."/>
            <person name="Lombard V."/>
            <person name="Lucas S."/>
            <person name="Lundell T."/>
            <person name="Martin R."/>
            <person name="McLaughlin D.J."/>
            <person name="Morgenstern I."/>
            <person name="Morin E."/>
            <person name="Murat C."/>
            <person name="Nagy L.G."/>
            <person name="Nolan M."/>
            <person name="Ohm R.A."/>
            <person name="Patyshakuliyeva A."/>
            <person name="Rokas A."/>
            <person name="Ruiz-Duenas F.J."/>
            <person name="Sabat G."/>
            <person name="Salamov A."/>
            <person name="Samejima M."/>
            <person name="Schmutz J."/>
            <person name="Slot J.C."/>
            <person name="St John F."/>
            <person name="Stenlid J."/>
            <person name="Sun H."/>
            <person name="Sun S."/>
            <person name="Syed K."/>
            <person name="Tsang A."/>
            <person name="Wiebenga A."/>
            <person name="Young D."/>
            <person name="Pisabarro A."/>
            <person name="Eastwood D.C."/>
            <person name="Martin F."/>
            <person name="Cullen D."/>
            <person name="Grigoriev I.V."/>
            <person name="Hibbett D.S."/>
        </authorList>
    </citation>
    <scope>NUCLEOTIDE SEQUENCE [LARGE SCALE GENOMIC DNA]</scope>
    <source>
        <strain evidence="4">RWD-64-598 SS2</strain>
    </source>
</reference>
<feature type="domain" description="F-box" evidence="2">
    <location>
        <begin position="19"/>
        <end position="65"/>
    </location>
</feature>
<dbReference type="InterPro" id="IPR036047">
    <property type="entry name" value="F-box-like_dom_sf"/>
</dbReference>
<dbReference type="EMBL" id="JH711574">
    <property type="protein sequence ID" value="EIW85176.1"/>
    <property type="molecule type" value="Genomic_DNA"/>
</dbReference>
<organism evidence="3 4">
    <name type="scientific">Coniophora puteana (strain RWD-64-598)</name>
    <name type="common">Brown rot fungus</name>
    <dbReference type="NCBI Taxonomy" id="741705"/>
    <lineage>
        <taxon>Eukaryota</taxon>
        <taxon>Fungi</taxon>
        <taxon>Dikarya</taxon>
        <taxon>Basidiomycota</taxon>
        <taxon>Agaricomycotina</taxon>
        <taxon>Agaricomycetes</taxon>
        <taxon>Agaricomycetidae</taxon>
        <taxon>Boletales</taxon>
        <taxon>Coniophorineae</taxon>
        <taxon>Coniophoraceae</taxon>
        <taxon>Coniophora</taxon>
    </lineage>
</organism>